<gene>
    <name evidence="5" type="primary">PAGE4</name>
</gene>
<dbReference type="Proteomes" id="UP000694923">
    <property type="component" value="Unplaced"/>
</dbReference>
<accession>A0ABM0Q302</accession>
<evidence type="ECO:0000256" key="1">
    <source>
        <dbReference type="ARBA" id="ARBA00007043"/>
    </source>
</evidence>
<dbReference type="InterPro" id="IPR008625">
    <property type="entry name" value="GAGE_fam"/>
</dbReference>
<dbReference type="PANTHER" id="PTHR14047:SF11">
    <property type="entry name" value="P ANTIGEN FAMILY MEMBER 4"/>
    <property type="match status" value="1"/>
</dbReference>
<feature type="compositionally biased region" description="Polar residues" evidence="2">
    <location>
        <begin position="33"/>
        <end position="48"/>
    </location>
</feature>
<feature type="compositionally biased region" description="Acidic residues" evidence="2">
    <location>
        <begin position="100"/>
        <end position="112"/>
    </location>
</feature>
<feature type="region of interest" description="Disordered" evidence="2">
    <location>
        <begin position="1"/>
        <end position="112"/>
    </location>
</feature>
<evidence type="ECO:0000313" key="4">
    <source>
        <dbReference type="Proteomes" id="UP000694923"/>
    </source>
</evidence>
<dbReference type="SMART" id="SM01379">
    <property type="entry name" value="GAGE"/>
    <property type="match status" value="1"/>
</dbReference>
<evidence type="ECO:0000313" key="5">
    <source>
        <dbReference type="RefSeq" id="XP_008562743.1"/>
    </source>
</evidence>
<comment type="similarity">
    <text evidence="1">Belongs to the GAGE family.</text>
</comment>
<proteinExistence type="inferred from homology"/>
<keyword evidence="4" id="KW-1185">Reference proteome</keyword>
<reference evidence="5" key="1">
    <citation type="submission" date="2025-08" db="UniProtKB">
        <authorList>
            <consortium name="RefSeq"/>
        </authorList>
    </citation>
    <scope>IDENTIFICATION</scope>
</reference>
<feature type="domain" description="GAGE" evidence="3">
    <location>
        <begin position="1"/>
        <end position="112"/>
    </location>
</feature>
<feature type="compositionally biased region" description="Basic and acidic residues" evidence="2">
    <location>
        <begin position="50"/>
        <end position="97"/>
    </location>
</feature>
<evidence type="ECO:0000259" key="3">
    <source>
        <dbReference type="SMART" id="SM01379"/>
    </source>
</evidence>
<dbReference type="InterPro" id="IPR031320">
    <property type="entry name" value="GAGE"/>
</dbReference>
<organism evidence="4 5">
    <name type="scientific">Galeopterus variegatus</name>
    <name type="common">Malayan flying lemur</name>
    <name type="synonym">Cynocephalus variegatus</name>
    <dbReference type="NCBI Taxonomy" id="482537"/>
    <lineage>
        <taxon>Eukaryota</taxon>
        <taxon>Metazoa</taxon>
        <taxon>Chordata</taxon>
        <taxon>Craniata</taxon>
        <taxon>Vertebrata</taxon>
        <taxon>Euteleostomi</taxon>
        <taxon>Mammalia</taxon>
        <taxon>Eutheria</taxon>
        <taxon>Euarchontoglires</taxon>
        <taxon>Dermoptera</taxon>
        <taxon>Cynocephalidae</taxon>
        <taxon>Galeopterus</taxon>
    </lineage>
</organism>
<dbReference type="Pfam" id="PF05831">
    <property type="entry name" value="GAGE"/>
    <property type="match status" value="1"/>
</dbReference>
<dbReference type="PANTHER" id="PTHR14047">
    <property type="entry name" value="P ANTIGEN FAMILY MEMBER 5-RELATED"/>
    <property type="match status" value="1"/>
</dbReference>
<dbReference type="RefSeq" id="XP_008562743.1">
    <property type="nucleotide sequence ID" value="XM_008564521.1"/>
</dbReference>
<feature type="compositionally biased region" description="Low complexity" evidence="2">
    <location>
        <begin position="1"/>
        <end position="10"/>
    </location>
</feature>
<protein>
    <submittedName>
        <fullName evidence="5">P antigen family member 4</fullName>
    </submittedName>
</protein>
<name>A0ABM0Q302_GALVR</name>
<evidence type="ECO:0000256" key="2">
    <source>
        <dbReference type="SAM" id="MobiDB-lite"/>
    </source>
</evidence>
<dbReference type="GeneID" id="103583109"/>
<sequence length="112" mass="11931">MSSLVGSISRGRGDGEESSSPVEPVFAQKPSDEQSQQAEPPTESQANEPGQERKGREATAVKGEKEPELEGDRQEVGLKKTGDERGDGPDVKGKAPPDLECTEVLEEDNGQP</sequence>